<keyword evidence="1" id="KW-1133">Transmembrane helix</keyword>
<accession>A0AAD5UR58</accession>
<dbReference type="EMBL" id="JANAWD010001474">
    <property type="protein sequence ID" value="KAJ3473269.1"/>
    <property type="molecule type" value="Genomic_DNA"/>
</dbReference>
<sequence>MSAQQSQSPLPNAIGWNTLMTVANCQSRRTLYKPFKDEVEFSVQYSLTFFLTPQSRHWLLDCFVLSIALFFTNSSTILTTHSHTSVFNQMRASSSVVVVLAFASGLVPALAAPTFTSLEIAKRGFEEQVAQVFARAIREDPESGALSWADVKKFGKKVFATGQRNYNVAAPIVEALTSHVKKRLPREELDLYSRLEYVIFAHIAVHGIKN</sequence>
<organism evidence="2 3">
    <name type="scientific">Meripilus lineatus</name>
    <dbReference type="NCBI Taxonomy" id="2056292"/>
    <lineage>
        <taxon>Eukaryota</taxon>
        <taxon>Fungi</taxon>
        <taxon>Dikarya</taxon>
        <taxon>Basidiomycota</taxon>
        <taxon>Agaricomycotina</taxon>
        <taxon>Agaricomycetes</taxon>
        <taxon>Polyporales</taxon>
        <taxon>Meripilaceae</taxon>
        <taxon>Meripilus</taxon>
    </lineage>
</organism>
<dbReference type="AlphaFoldDB" id="A0AAD5UR58"/>
<name>A0AAD5UR58_9APHY</name>
<reference evidence="2" key="1">
    <citation type="submission" date="2022-07" db="EMBL/GenBank/DDBJ databases">
        <title>Genome Sequence of Physisporinus lineatus.</title>
        <authorList>
            <person name="Buettner E."/>
        </authorList>
    </citation>
    <scope>NUCLEOTIDE SEQUENCE</scope>
    <source>
        <strain evidence="2">VT162</strain>
    </source>
</reference>
<comment type="caution">
    <text evidence="2">The sequence shown here is derived from an EMBL/GenBank/DDBJ whole genome shotgun (WGS) entry which is preliminary data.</text>
</comment>
<evidence type="ECO:0000256" key="1">
    <source>
        <dbReference type="SAM" id="Phobius"/>
    </source>
</evidence>
<evidence type="ECO:0000313" key="3">
    <source>
        <dbReference type="Proteomes" id="UP001212997"/>
    </source>
</evidence>
<keyword evidence="3" id="KW-1185">Reference proteome</keyword>
<keyword evidence="1" id="KW-0472">Membrane</keyword>
<dbReference type="Proteomes" id="UP001212997">
    <property type="component" value="Unassembled WGS sequence"/>
</dbReference>
<evidence type="ECO:0000313" key="2">
    <source>
        <dbReference type="EMBL" id="KAJ3473269.1"/>
    </source>
</evidence>
<proteinExistence type="predicted"/>
<feature type="transmembrane region" description="Helical" evidence="1">
    <location>
        <begin position="92"/>
        <end position="115"/>
    </location>
</feature>
<keyword evidence="1" id="KW-0812">Transmembrane</keyword>
<protein>
    <submittedName>
        <fullName evidence="2">Uncharacterized protein</fullName>
    </submittedName>
</protein>
<feature type="transmembrane region" description="Helical" evidence="1">
    <location>
        <begin position="58"/>
        <end position="80"/>
    </location>
</feature>
<gene>
    <name evidence="2" type="ORF">NLI96_g13070</name>
</gene>